<evidence type="ECO:0000256" key="3">
    <source>
        <dbReference type="ARBA" id="ARBA00022475"/>
    </source>
</evidence>
<evidence type="ECO:0000256" key="2">
    <source>
        <dbReference type="ARBA" id="ARBA00022448"/>
    </source>
</evidence>
<keyword evidence="4 13" id="KW-0812">Transmembrane</keyword>
<feature type="transmembrane region" description="Helical" evidence="13">
    <location>
        <begin position="88"/>
        <end position="110"/>
    </location>
</feature>
<comment type="activity regulation">
    <text evidence="13">Na(+) is not transported, but it plays an essential structural role and its presence is essential for fluoride channel function.</text>
</comment>
<evidence type="ECO:0000256" key="5">
    <source>
        <dbReference type="ARBA" id="ARBA00022723"/>
    </source>
</evidence>
<sequence>MTLVLVLIGGAFGAVARHLAGHLLRDRVLPWGTFLVNVAGSALLGLLAGFSTILPGWVGSLVGVGFCGALTTYSTFGLETVRLPRRYAILNVALTLAAGFGAAALGWQLAQLA</sequence>
<keyword evidence="13" id="KW-0915">Sodium</keyword>
<dbReference type="HAMAP" id="MF_00454">
    <property type="entry name" value="FluC"/>
    <property type="match status" value="1"/>
</dbReference>
<dbReference type="PANTHER" id="PTHR28259">
    <property type="entry name" value="FLUORIDE EXPORT PROTEIN 1-RELATED"/>
    <property type="match status" value="1"/>
</dbReference>
<feature type="transmembrane region" description="Helical" evidence="13">
    <location>
        <begin position="32"/>
        <end position="50"/>
    </location>
</feature>
<comment type="subcellular location">
    <subcellularLocation>
        <location evidence="1 13">Cell membrane</location>
        <topology evidence="1 13">Multi-pass membrane protein</topology>
    </subcellularLocation>
</comment>
<keyword evidence="3 13" id="KW-1003">Cell membrane</keyword>
<evidence type="ECO:0000313" key="15">
    <source>
        <dbReference type="Proteomes" id="UP000482960"/>
    </source>
</evidence>
<dbReference type="GO" id="GO:0140114">
    <property type="term" value="P:cellular detoxification of fluoride"/>
    <property type="evidence" value="ECO:0007669"/>
    <property type="project" value="UniProtKB-UniRule"/>
</dbReference>
<reference evidence="14 15" key="1">
    <citation type="submission" date="2020-03" db="EMBL/GenBank/DDBJ databases">
        <title>Whole genome shotgun sequence of Phytohabitans rumicis NBRC 108638.</title>
        <authorList>
            <person name="Komaki H."/>
            <person name="Tamura T."/>
        </authorList>
    </citation>
    <scope>NUCLEOTIDE SEQUENCE [LARGE SCALE GENOMIC DNA]</scope>
    <source>
        <strain evidence="14 15">NBRC 108638</strain>
    </source>
</reference>
<proteinExistence type="inferred from homology"/>
<reference evidence="14 15" key="2">
    <citation type="submission" date="2020-03" db="EMBL/GenBank/DDBJ databases">
        <authorList>
            <person name="Ichikawa N."/>
            <person name="Kimura A."/>
            <person name="Kitahashi Y."/>
            <person name="Uohara A."/>
        </authorList>
    </citation>
    <scope>NUCLEOTIDE SEQUENCE [LARGE SCALE GENOMIC DNA]</scope>
    <source>
        <strain evidence="14 15">NBRC 108638</strain>
    </source>
</reference>
<dbReference type="GO" id="GO:0005886">
    <property type="term" value="C:plasma membrane"/>
    <property type="evidence" value="ECO:0007669"/>
    <property type="project" value="UniProtKB-SubCell"/>
</dbReference>
<dbReference type="AlphaFoldDB" id="A0A6V8L708"/>
<keyword evidence="9 13" id="KW-0407">Ion channel</keyword>
<dbReference type="Proteomes" id="UP000482960">
    <property type="component" value="Unassembled WGS sequence"/>
</dbReference>
<dbReference type="EMBL" id="BLPG01000001">
    <property type="protein sequence ID" value="GFJ90611.1"/>
    <property type="molecule type" value="Genomic_DNA"/>
</dbReference>
<gene>
    <name evidence="13 14" type="primary">crcB</name>
    <name evidence="13" type="synonym">fluC</name>
    <name evidence="14" type="ORF">Prum_042530</name>
</gene>
<accession>A0A6V8L708</accession>
<comment type="caution">
    <text evidence="14">The sequence shown here is derived from an EMBL/GenBank/DDBJ whole genome shotgun (WGS) entry which is preliminary data.</text>
</comment>
<keyword evidence="2 13" id="KW-0813">Transport</keyword>
<keyword evidence="5 13" id="KW-0479">Metal-binding</keyword>
<comment type="function">
    <text evidence="12 13">Fluoride-specific ion channel. Important for reducing fluoride concentration in the cell, thus reducing its toxicity.</text>
</comment>
<dbReference type="GO" id="GO:0046872">
    <property type="term" value="F:metal ion binding"/>
    <property type="evidence" value="ECO:0007669"/>
    <property type="project" value="UniProtKB-KW"/>
</dbReference>
<evidence type="ECO:0000256" key="10">
    <source>
        <dbReference type="ARBA" id="ARBA00035120"/>
    </source>
</evidence>
<feature type="binding site" evidence="13">
    <location>
        <position position="71"/>
    </location>
    <ligand>
        <name>Na(+)</name>
        <dbReference type="ChEBI" id="CHEBI:29101"/>
        <note>structural</note>
    </ligand>
</feature>
<dbReference type="PANTHER" id="PTHR28259:SF16">
    <property type="entry name" value="FLUORIDE-SPECIFIC ION CHANNEL FLUC 2"/>
    <property type="match status" value="1"/>
</dbReference>
<dbReference type="RefSeq" id="WP_173077905.1">
    <property type="nucleotide sequence ID" value="NZ_BAABJB010000003.1"/>
</dbReference>
<keyword evidence="8 13" id="KW-0472">Membrane</keyword>
<name>A0A6V8L708_9ACTN</name>
<dbReference type="Pfam" id="PF02537">
    <property type="entry name" value="CRCB"/>
    <property type="match status" value="1"/>
</dbReference>
<dbReference type="GO" id="GO:0062054">
    <property type="term" value="F:fluoride channel activity"/>
    <property type="evidence" value="ECO:0007669"/>
    <property type="project" value="UniProtKB-UniRule"/>
</dbReference>
<organism evidence="14 15">
    <name type="scientific">Phytohabitans rumicis</name>
    <dbReference type="NCBI Taxonomy" id="1076125"/>
    <lineage>
        <taxon>Bacteria</taxon>
        <taxon>Bacillati</taxon>
        <taxon>Actinomycetota</taxon>
        <taxon>Actinomycetes</taxon>
        <taxon>Micromonosporales</taxon>
        <taxon>Micromonosporaceae</taxon>
    </lineage>
</organism>
<evidence type="ECO:0000256" key="1">
    <source>
        <dbReference type="ARBA" id="ARBA00004651"/>
    </source>
</evidence>
<feature type="binding site" evidence="13">
    <location>
        <position position="68"/>
    </location>
    <ligand>
        <name>Na(+)</name>
        <dbReference type="ChEBI" id="CHEBI:29101"/>
        <note>structural</note>
    </ligand>
</feature>
<evidence type="ECO:0000256" key="9">
    <source>
        <dbReference type="ARBA" id="ARBA00023303"/>
    </source>
</evidence>
<evidence type="ECO:0000256" key="4">
    <source>
        <dbReference type="ARBA" id="ARBA00022692"/>
    </source>
</evidence>
<evidence type="ECO:0000256" key="12">
    <source>
        <dbReference type="ARBA" id="ARBA00049940"/>
    </source>
</evidence>
<dbReference type="InterPro" id="IPR003691">
    <property type="entry name" value="FluC"/>
</dbReference>
<keyword evidence="7 13" id="KW-0406">Ion transport</keyword>
<evidence type="ECO:0000256" key="13">
    <source>
        <dbReference type="HAMAP-Rule" id="MF_00454"/>
    </source>
</evidence>
<evidence type="ECO:0000256" key="8">
    <source>
        <dbReference type="ARBA" id="ARBA00023136"/>
    </source>
</evidence>
<evidence type="ECO:0000256" key="7">
    <source>
        <dbReference type="ARBA" id="ARBA00023065"/>
    </source>
</evidence>
<comment type="similarity">
    <text evidence="10 13">Belongs to the fluoride channel Fluc/FEX (TC 1.A.43) family.</text>
</comment>
<keyword evidence="15" id="KW-1185">Reference proteome</keyword>
<comment type="catalytic activity">
    <reaction evidence="11">
        <text>fluoride(in) = fluoride(out)</text>
        <dbReference type="Rhea" id="RHEA:76159"/>
        <dbReference type="ChEBI" id="CHEBI:17051"/>
    </reaction>
    <physiologicalReaction direction="left-to-right" evidence="11">
        <dbReference type="Rhea" id="RHEA:76160"/>
    </physiologicalReaction>
</comment>
<evidence type="ECO:0000313" key="14">
    <source>
        <dbReference type="EMBL" id="GFJ90611.1"/>
    </source>
</evidence>
<evidence type="ECO:0000256" key="11">
    <source>
        <dbReference type="ARBA" id="ARBA00035585"/>
    </source>
</evidence>
<evidence type="ECO:0000256" key="6">
    <source>
        <dbReference type="ARBA" id="ARBA00022989"/>
    </source>
</evidence>
<keyword evidence="6 13" id="KW-1133">Transmembrane helix</keyword>
<feature type="transmembrane region" description="Helical" evidence="13">
    <location>
        <begin position="57"/>
        <end position="76"/>
    </location>
</feature>
<protein>
    <recommendedName>
        <fullName evidence="13">Fluoride-specific ion channel FluC</fullName>
    </recommendedName>
</protein>